<dbReference type="Ensembl" id="ENSECRT00000033418.1">
    <property type="protein sequence ID" value="ENSECRP00000032695.1"/>
    <property type="gene ID" value="ENSECRG00000022149.1"/>
</dbReference>
<dbReference type="GO" id="GO:0008270">
    <property type="term" value="F:zinc ion binding"/>
    <property type="evidence" value="ECO:0007669"/>
    <property type="project" value="UniProtKB-KW"/>
</dbReference>
<evidence type="ECO:0000259" key="7">
    <source>
        <dbReference type="PROSITE" id="PS50157"/>
    </source>
</evidence>
<evidence type="ECO:0000256" key="5">
    <source>
        <dbReference type="PROSITE-ProRule" id="PRU00042"/>
    </source>
</evidence>
<dbReference type="GO" id="GO:0043565">
    <property type="term" value="F:sequence-specific DNA binding"/>
    <property type="evidence" value="ECO:0007669"/>
    <property type="project" value="TreeGrafter"/>
</dbReference>
<feature type="compositionally biased region" description="Polar residues" evidence="6">
    <location>
        <begin position="1"/>
        <end position="10"/>
    </location>
</feature>
<dbReference type="InterPro" id="IPR013087">
    <property type="entry name" value="Znf_C2H2_type"/>
</dbReference>
<keyword evidence="2" id="KW-0677">Repeat</keyword>
<evidence type="ECO:0000313" key="9">
    <source>
        <dbReference type="Proteomes" id="UP000694620"/>
    </source>
</evidence>
<dbReference type="GO" id="GO:0005634">
    <property type="term" value="C:nucleus"/>
    <property type="evidence" value="ECO:0007669"/>
    <property type="project" value="TreeGrafter"/>
</dbReference>
<dbReference type="Gene3D" id="3.30.160.60">
    <property type="entry name" value="Classic Zinc Finger"/>
    <property type="match status" value="2"/>
</dbReference>
<keyword evidence="4" id="KW-0862">Zinc</keyword>
<feature type="region of interest" description="Disordered" evidence="6">
    <location>
        <begin position="1"/>
        <end position="39"/>
    </location>
</feature>
<dbReference type="PROSITE" id="PS00028">
    <property type="entry name" value="ZINC_FINGER_C2H2_1"/>
    <property type="match status" value="3"/>
</dbReference>
<evidence type="ECO:0000256" key="2">
    <source>
        <dbReference type="ARBA" id="ARBA00022737"/>
    </source>
</evidence>
<reference evidence="8" key="2">
    <citation type="submission" date="2025-09" db="UniProtKB">
        <authorList>
            <consortium name="Ensembl"/>
        </authorList>
    </citation>
    <scope>IDENTIFICATION</scope>
</reference>
<dbReference type="SMART" id="SM00355">
    <property type="entry name" value="ZnF_C2H2"/>
    <property type="match status" value="4"/>
</dbReference>
<dbReference type="InterPro" id="IPR036236">
    <property type="entry name" value="Znf_C2H2_sf"/>
</dbReference>
<evidence type="ECO:0000256" key="6">
    <source>
        <dbReference type="SAM" id="MobiDB-lite"/>
    </source>
</evidence>
<organism evidence="8 9">
    <name type="scientific">Erpetoichthys calabaricus</name>
    <name type="common">Rope fish</name>
    <name type="synonym">Calamoichthys calabaricus</name>
    <dbReference type="NCBI Taxonomy" id="27687"/>
    <lineage>
        <taxon>Eukaryota</taxon>
        <taxon>Metazoa</taxon>
        <taxon>Chordata</taxon>
        <taxon>Craniata</taxon>
        <taxon>Vertebrata</taxon>
        <taxon>Euteleostomi</taxon>
        <taxon>Actinopterygii</taxon>
        <taxon>Polypteriformes</taxon>
        <taxon>Polypteridae</taxon>
        <taxon>Erpetoichthys</taxon>
    </lineage>
</organism>
<sequence length="245" mass="28268">MCLDTITLQKTEPRPPTLTLLPRDTRRTSQPCPPTLTVLPRTPSLSKHGLLISPPPTAHQTHTVLALLFYNPAQRLSISLLFSGPLDDGHYEVLMPLNLNTHSPEQTHSTQDFQCTFCSKSFRVQRYLNAHLKKHNTKPMMQCEHCQQCFKTTRAFKKHLQTHSTICSTHTFVLQRYLNKHLKTHSTERIIQCEHCQQCFKTTHAFKKHLQTHSNYFQCQHCTKSFACRTIQGTYGCCHCKSTRP</sequence>
<accession>A0A8C4THH4</accession>
<feature type="domain" description="C2H2-type" evidence="7">
    <location>
        <begin position="113"/>
        <end position="140"/>
    </location>
</feature>
<name>A0A8C4THH4_ERPCA</name>
<dbReference type="PANTHER" id="PTHR24408">
    <property type="entry name" value="ZINC FINGER PROTEIN"/>
    <property type="match status" value="1"/>
</dbReference>
<dbReference type="Pfam" id="PF00096">
    <property type="entry name" value="zf-C2H2"/>
    <property type="match status" value="1"/>
</dbReference>
<evidence type="ECO:0000256" key="1">
    <source>
        <dbReference type="ARBA" id="ARBA00022723"/>
    </source>
</evidence>
<protein>
    <recommendedName>
        <fullName evidence="7">C2H2-type domain-containing protein</fullName>
    </recommendedName>
</protein>
<dbReference type="Proteomes" id="UP000694620">
    <property type="component" value="Unassembled WGS sequence"/>
</dbReference>
<dbReference type="GO" id="GO:0000981">
    <property type="term" value="F:DNA-binding transcription factor activity, RNA polymerase II-specific"/>
    <property type="evidence" value="ECO:0007669"/>
    <property type="project" value="TreeGrafter"/>
</dbReference>
<dbReference type="SUPFAM" id="SSF57667">
    <property type="entry name" value="beta-beta-alpha zinc fingers"/>
    <property type="match status" value="2"/>
</dbReference>
<evidence type="ECO:0000256" key="3">
    <source>
        <dbReference type="ARBA" id="ARBA00022771"/>
    </source>
</evidence>
<evidence type="ECO:0000313" key="8">
    <source>
        <dbReference type="Ensembl" id="ENSECRP00000032695.1"/>
    </source>
</evidence>
<evidence type="ECO:0000256" key="4">
    <source>
        <dbReference type="ARBA" id="ARBA00022833"/>
    </source>
</evidence>
<keyword evidence="9" id="KW-1185">Reference proteome</keyword>
<keyword evidence="3 5" id="KW-0863">Zinc-finger</keyword>
<feature type="domain" description="C2H2-type" evidence="7">
    <location>
        <begin position="191"/>
        <end position="218"/>
    </location>
</feature>
<dbReference type="AlphaFoldDB" id="A0A8C4THH4"/>
<dbReference type="GeneTree" id="ENSGT00980000202164"/>
<keyword evidence="1" id="KW-0479">Metal-binding</keyword>
<dbReference type="PROSITE" id="PS50157">
    <property type="entry name" value="ZINC_FINGER_C2H2_2"/>
    <property type="match status" value="3"/>
</dbReference>
<reference evidence="8" key="1">
    <citation type="submission" date="2025-08" db="UniProtKB">
        <authorList>
            <consortium name="Ensembl"/>
        </authorList>
    </citation>
    <scope>IDENTIFICATION</scope>
</reference>
<proteinExistence type="predicted"/>
<dbReference type="PANTHER" id="PTHR24408:SF58">
    <property type="entry name" value="TRANSCRIPTION FACTOR (TFIIIA), PUTATIVE (AFU_ORTHOLOGUE AFUA_1G05150)-RELATED"/>
    <property type="match status" value="1"/>
</dbReference>
<feature type="domain" description="C2H2-type" evidence="7">
    <location>
        <begin position="141"/>
        <end position="164"/>
    </location>
</feature>